<dbReference type="Proteomes" id="UP000034176">
    <property type="component" value="Unassembled WGS sequence"/>
</dbReference>
<sequence length="254" mass="28222">MTFMKYKAIFLDLDGTTVKHALETLPAPRVTQAINAAKKKIHVCLATGRSYLEVEKIFNHLDLSGPCVVANGIQIYDPITKKVIKETPLDKSLLPVINKVFKKYKLQSYVFDGTLESMYENKANPPKILSIFSDTHLPKEIIDQVENELKQFSEIVVHKLISIRVPGTFMLEICDKNATKLHGIIEIAKILKIQTHEMIGVGDAYNDFPLLMACGLKIAMGNAVPELKAIADFIAPSVDEDGVATVIEKFVLGK</sequence>
<accession>A0A0G0ASI7</accession>
<dbReference type="InterPro" id="IPR006379">
    <property type="entry name" value="HAD-SF_hydro_IIB"/>
</dbReference>
<proteinExistence type="predicted"/>
<evidence type="ECO:0000313" key="2">
    <source>
        <dbReference type="Proteomes" id="UP000034176"/>
    </source>
</evidence>
<gene>
    <name evidence="1" type="ORF">UR52_C0002G0082</name>
</gene>
<dbReference type="AlphaFoldDB" id="A0A0G0ASI7"/>
<dbReference type="Gene3D" id="3.40.50.1000">
    <property type="entry name" value="HAD superfamily/HAD-like"/>
    <property type="match status" value="1"/>
</dbReference>
<dbReference type="PANTHER" id="PTHR10000">
    <property type="entry name" value="PHOSPHOSERINE PHOSPHATASE"/>
    <property type="match status" value="1"/>
</dbReference>
<keyword evidence="1" id="KW-0378">Hydrolase</keyword>
<dbReference type="SUPFAM" id="SSF56784">
    <property type="entry name" value="HAD-like"/>
    <property type="match status" value="1"/>
</dbReference>
<dbReference type="EMBL" id="LBPN01000002">
    <property type="protein sequence ID" value="KKP59854.1"/>
    <property type="molecule type" value="Genomic_DNA"/>
</dbReference>
<dbReference type="STRING" id="1618434.UR52_C0002G0082"/>
<dbReference type="GO" id="GO:0000287">
    <property type="term" value="F:magnesium ion binding"/>
    <property type="evidence" value="ECO:0007669"/>
    <property type="project" value="TreeGrafter"/>
</dbReference>
<dbReference type="Gene3D" id="3.30.1240.10">
    <property type="match status" value="1"/>
</dbReference>
<dbReference type="Pfam" id="PF08282">
    <property type="entry name" value="Hydrolase_3"/>
    <property type="match status" value="1"/>
</dbReference>
<evidence type="ECO:0000313" key="1">
    <source>
        <dbReference type="EMBL" id="KKP59854.1"/>
    </source>
</evidence>
<name>A0A0G0ASI7_9BACT</name>
<dbReference type="NCBIfam" id="TIGR00099">
    <property type="entry name" value="Cof-subfamily"/>
    <property type="match status" value="1"/>
</dbReference>
<protein>
    <submittedName>
        <fullName evidence="1">Cof-like protein hydrolase</fullName>
    </submittedName>
</protein>
<dbReference type="GO" id="GO:0005829">
    <property type="term" value="C:cytosol"/>
    <property type="evidence" value="ECO:0007669"/>
    <property type="project" value="TreeGrafter"/>
</dbReference>
<comment type="caution">
    <text evidence="1">The sequence shown here is derived from an EMBL/GenBank/DDBJ whole genome shotgun (WGS) entry which is preliminary data.</text>
</comment>
<dbReference type="NCBIfam" id="TIGR01484">
    <property type="entry name" value="HAD-SF-IIB"/>
    <property type="match status" value="1"/>
</dbReference>
<reference evidence="1 2" key="1">
    <citation type="journal article" date="2015" name="Nature">
        <title>rRNA introns, odd ribosomes, and small enigmatic genomes across a large radiation of phyla.</title>
        <authorList>
            <person name="Brown C.T."/>
            <person name="Hug L.A."/>
            <person name="Thomas B.C."/>
            <person name="Sharon I."/>
            <person name="Castelle C.J."/>
            <person name="Singh A."/>
            <person name="Wilkins M.J."/>
            <person name="Williams K.H."/>
            <person name="Banfield J.F."/>
        </authorList>
    </citation>
    <scope>NUCLEOTIDE SEQUENCE [LARGE SCALE GENOMIC DNA]</scope>
</reference>
<dbReference type="GO" id="GO:0016791">
    <property type="term" value="F:phosphatase activity"/>
    <property type="evidence" value="ECO:0007669"/>
    <property type="project" value="TreeGrafter"/>
</dbReference>
<dbReference type="PANTHER" id="PTHR10000:SF8">
    <property type="entry name" value="HAD SUPERFAMILY HYDROLASE-LIKE, TYPE 3"/>
    <property type="match status" value="1"/>
</dbReference>
<dbReference type="InterPro" id="IPR036412">
    <property type="entry name" value="HAD-like_sf"/>
</dbReference>
<organism evidence="1 2">
    <name type="scientific">Candidatus Gottesmanbacteria bacterium GW2011_GWA1_34_13</name>
    <dbReference type="NCBI Taxonomy" id="1618434"/>
    <lineage>
        <taxon>Bacteria</taxon>
        <taxon>Candidatus Gottesmaniibacteriota</taxon>
    </lineage>
</organism>
<dbReference type="InterPro" id="IPR000150">
    <property type="entry name" value="Cof"/>
</dbReference>
<dbReference type="InterPro" id="IPR023214">
    <property type="entry name" value="HAD_sf"/>
</dbReference>